<keyword evidence="3" id="KW-1185">Reference proteome</keyword>
<feature type="region of interest" description="Disordered" evidence="1">
    <location>
        <begin position="37"/>
        <end position="104"/>
    </location>
</feature>
<dbReference type="AlphaFoldDB" id="A0A843UAW9"/>
<dbReference type="EMBL" id="NMUH01000429">
    <property type="protein sequence ID" value="MQL79014.1"/>
    <property type="molecule type" value="Genomic_DNA"/>
</dbReference>
<feature type="compositionally biased region" description="Basic residues" evidence="1">
    <location>
        <begin position="171"/>
        <end position="183"/>
    </location>
</feature>
<feature type="region of interest" description="Disordered" evidence="1">
    <location>
        <begin position="1"/>
        <end position="24"/>
    </location>
</feature>
<gene>
    <name evidence="2" type="ORF">Taro_011458</name>
</gene>
<evidence type="ECO:0000313" key="2">
    <source>
        <dbReference type="EMBL" id="MQL79014.1"/>
    </source>
</evidence>
<feature type="compositionally biased region" description="Polar residues" evidence="1">
    <location>
        <begin position="190"/>
        <end position="201"/>
    </location>
</feature>
<feature type="region of interest" description="Disordered" evidence="1">
    <location>
        <begin position="731"/>
        <end position="765"/>
    </location>
</feature>
<comment type="caution">
    <text evidence="2">The sequence shown here is derived from an EMBL/GenBank/DDBJ whole genome shotgun (WGS) entry which is preliminary data.</text>
</comment>
<feature type="compositionally biased region" description="Polar residues" evidence="1">
    <location>
        <begin position="800"/>
        <end position="817"/>
    </location>
</feature>
<dbReference type="OrthoDB" id="694455at2759"/>
<reference evidence="2" key="1">
    <citation type="submission" date="2017-07" db="EMBL/GenBank/DDBJ databases">
        <title>Taro Niue Genome Assembly and Annotation.</title>
        <authorList>
            <person name="Atibalentja N."/>
            <person name="Keating K."/>
            <person name="Fields C.J."/>
        </authorList>
    </citation>
    <scope>NUCLEOTIDE SEQUENCE</scope>
    <source>
        <strain evidence="2">Niue_2</strain>
        <tissue evidence="2">Leaf</tissue>
    </source>
</reference>
<feature type="region of interest" description="Disordered" evidence="1">
    <location>
        <begin position="162"/>
        <end position="201"/>
    </location>
</feature>
<sequence length="887" mass="95877">MPLGPRERETGGRRRPQRGREPRPALFSLCLSCALGGSRNRDGDSPSAAAARQAGELLCSDSANRGSPSPLWQRDKQGRPSPVETAEEVGGTAGEANRGSPQRRQPLLGRAVAAPTEAAAGGGAGDWGRRVHQRPWERAGVAESPGGGNDMALKGFQEGAMDSRRGAGRSGRGHWGRFRRGRGCGHLDAQSHSPTSISSRRQVPFMGPTLLSPDRVSALDRGYMRVALSHLNPESKADVPIDSGWILYCDGHASIWMMAGGGRAPVSDHRIGLFLSAADEPSDRSPYSGRCFLQDILQSQRPSWYDKFSVRRAHIPRPGATEWLQYVLQHYRHMLDLVGIRNAVTTALYRYPCYTGLIQAIVERYNSLPVIGEPYEEVVLDEFYRNSTDGQGCYEIEFCYRYLMKAWCDLAKARQSTSVVGDTDGSGTSRNTPKSLDNQAGLILGPNRSFTDLLRSVFAWLGFSARMWWNLFQQDDASLLVNTSSSTYWGVVTLKYADRWANHGGNFTQRSGAIRHLETRVGPNISLTVPSSEVPSSPHDGADGATFSPHISMHVDPASTVHAAPVEPLLSSLLSKDQNVEPMPSVSEARGGHSREDDVDDWDYELDVTDIPILNPNWDPSMENPEDPNFSKLIFSYSGPSSLLSFDHDVYLMRMMEEPLPTTDQGALQDITAAVEPTAAETTPFLSIEATSDQGNPLSVSTSIALHEEKSEPPAPSHPLLDPSVPYEEMGIPAKPLSQPSDSAVIGQDDLSSVPDPGETNNNGGDPFVPMSPALDLLVAIKKVKVAIKPSEHLSDVENSEVTSPLNASEPDSSDTCVISGDHSGNTEPLSGEMQQLSIAFEAACDAAELSSHPSLAASGLDRSPQALEVVEARLAALRSEAIGTAG</sequence>
<accession>A0A843UAW9</accession>
<feature type="region of interest" description="Disordered" evidence="1">
    <location>
        <begin position="529"/>
        <end position="549"/>
    </location>
</feature>
<evidence type="ECO:0000313" key="3">
    <source>
        <dbReference type="Proteomes" id="UP000652761"/>
    </source>
</evidence>
<evidence type="ECO:0000256" key="1">
    <source>
        <dbReference type="SAM" id="MobiDB-lite"/>
    </source>
</evidence>
<feature type="region of interest" description="Disordered" evidence="1">
    <location>
        <begin position="418"/>
        <end position="437"/>
    </location>
</feature>
<dbReference type="Proteomes" id="UP000652761">
    <property type="component" value="Unassembled WGS sequence"/>
</dbReference>
<proteinExistence type="predicted"/>
<feature type="region of interest" description="Disordered" evidence="1">
    <location>
        <begin position="793"/>
        <end position="817"/>
    </location>
</feature>
<organism evidence="2 3">
    <name type="scientific">Colocasia esculenta</name>
    <name type="common">Wild taro</name>
    <name type="synonym">Arum esculentum</name>
    <dbReference type="NCBI Taxonomy" id="4460"/>
    <lineage>
        <taxon>Eukaryota</taxon>
        <taxon>Viridiplantae</taxon>
        <taxon>Streptophyta</taxon>
        <taxon>Embryophyta</taxon>
        <taxon>Tracheophyta</taxon>
        <taxon>Spermatophyta</taxon>
        <taxon>Magnoliopsida</taxon>
        <taxon>Liliopsida</taxon>
        <taxon>Araceae</taxon>
        <taxon>Aroideae</taxon>
        <taxon>Colocasieae</taxon>
        <taxon>Colocasia</taxon>
    </lineage>
</organism>
<feature type="region of interest" description="Disordered" evidence="1">
    <location>
        <begin position="573"/>
        <end position="599"/>
    </location>
</feature>
<protein>
    <submittedName>
        <fullName evidence="2">Uncharacterized protein</fullName>
    </submittedName>
</protein>
<feature type="compositionally biased region" description="Basic and acidic residues" evidence="1">
    <location>
        <begin position="1"/>
        <end position="23"/>
    </location>
</feature>
<name>A0A843UAW9_COLES</name>